<accession>A0A9P3T9N3</accession>
<dbReference type="RefSeq" id="WP_047369732.1">
    <property type="nucleotide sequence ID" value="NZ_CABMNU010000005.1"/>
</dbReference>
<dbReference type="Proteomes" id="UP000867740">
    <property type="component" value="Unassembled WGS sequence"/>
</dbReference>
<dbReference type="AlphaFoldDB" id="A0A9P3T9N3"/>
<reference evidence="1" key="1">
    <citation type="journal article" date="2018" name="Genome Biol.">
        <title>SKESA: strategic k-mer extension for scrupulous assemblies.</title>
        <authorList>
            <person name="Souvorov A."/>
            <person name="Agarwala R."/>
            <person name="Lipman D.J."/>
        </authorList>
    </citation>
    <scope>NUCLEOTIDE SEQUENCE</scope>
    <source>
        <strain evidence="1">CAVp300</strain>
    </source>
</reference>
<dbReference type="EMBL" id="DACSUM010000036">
    <property type="protein sequence ID" value="HAT3583513.1"/>
    <property type="molecule type" value="Genomic_DNA"/>
</dbReference>
<reference evidence="1" key="2">
    <citation type="submission" date="2020-10" db="EMBL/GenBank/DDBJ databases">
        <authorList>
            <consortium name="NCBI Pathogen Detection Project"/>
        </authorList>
    </citation>
    <scope>NUCLEOTIDE SEQUENCE</scope>
    <source>
        <strain evidence="1">CAVp300</strain>
    </source>
</reference>
<gene>
    <name evidence="1" type="ORF">I8531_003855</name>
</gene>
<protein>
    <submittedName>
        <fullName evidence="1">Uncharacterized protein</fullName>
    </submittedName>
</protein>
<sequence length="115" mass="11986">MTIVANKHVARVGHEFAAAMTADTPIIEIAKMVSHLATALDKQTELTAQLAMENTILLTPENWLKHSEEGAAASAIAEGNGASEDEALLAGMKSIIACMQSLATSAAIAALREEA</sequence>
<name>A0A9P3T9N3_KLUIN</name>
<comment type="caution">
    <text evidence="1">The sequence shown here is derived from an EMBL/GenBank/DDBJ whole genome shotgun (WGS) entry which is preliminary data.</text>
</comment>
<organism evidence="1 2">
    <name type="scientific">Kluyvera intermedia</name>
    <name type="common">Enterobacter intermedius</name>
    <dbReference type="NCBI Taxonomy" id="61648"/>
    <lineage>
        <taxon>Bacteria</taxon>
        <taxon>Pseudomonadati</taxon>
        <taxon>Pseudomonadota</taxon>
        <taxon>Gammaproteobacteria</taxon>
        <taxon>Enterobacterales</taxon>
        <taxon>Enterobacteriaceae</taxon>
        <taxon>Kluyvera</taxon>
    </lineage>
</organism>
<evidence type="ECO:0000313" key="1">
    <source>
        <dbReference type="EMBL" id="HAT3583513.1"/>
    </source>
</evidence>
<evidence type="ECO:0000313" key="2">
    <source>
        <dbReference type="Proteomes" id="UP000867740"/>
    </source>
</evidence>
<proteinExistence type="predicted"/>